<dbReference type="GO" id="GO:0008234">
    <property type="term" value="F:cysteine-type peptidase activity"/>
    <property type="evidence" value="ECO:0007669"/>
    <property type="project" value="InterPro"/>
</dbReference>
<dbReference type="OrthoDB" id="2235251at2"/>
<organism evidence="1 2">
    <name type="scientific">Ichthyobacterium seriolicida</name>
    <dbReference type="NCBI Taxonomy" id="242600"/>
    <lineage>
        <taxon>Bacteria</taxon>
        <taxon>Pseudomonadati</taxon>
        <taxon>Bacteroidota</taxon>
        <taxon>Flavobacteriia</taxon>
        <taxon>Flavobacteriales</taxon>
        <taxon>Ichthyobacteriaceae</taxon>
        <taxon>Ichthyobacterium</taxon>
    </lineage>
</organism>
<dbReference type="EMBL" id="AP014564">
    <property type="protein sequence ID" value="BAV95025.1"/>
    <property type="molecule type" value="Genomic_DNA"/>
</dbReference>
<proteinExistence type="predicted"/>
<protein>
    <submittedName>
        <fullName evidence="1">Pyrogenic exotoxin B</fullName>
    </submittedName>
</protein>
<dbReference type="InterPro" id="IPR000200">
    <property type="entry name" value="Peptidase_C10"/>
</dbReference>
<gene>
    <name evidence="1" type="ORF">JBKA6_1012</name>
</gene>
<dbReference type="SUPFAM" id="SSF54001">
    <property type="entry name" value="Cysteine proteinases"/>
    <property type="match status" value="1"/>
</dbReference>
<name>A0A1J1DYQ1_9FLAO</name>
<dbReference type="Proteomes" id="UP000243197">
    <property type="component" value="Chromosome"/>
</dbReference>
<dbReference type="AlphaFoldDB" id="A0A1J1DYQ1"/>
<dbReference type="Pfam" id="PF01640">
    <property type="entry name" value="Peptidase_C10"/>
    <property type="match status" value="1"/>
</dbReference>
<evidence type="ECO:0000313" key="2">
    <source>
        <dbReference type="Proteomes" id="UP000243197"/>
    </source>
</evidence>
<dbReference type="RefSeq" id="WP_096686486.1">
    <property type="nucleotide sequence ID" value="NZ_AP014564.1"/>
</dbReference>
<dbReference type="InterPro" id="IPR038765">
    <property type="entry name" value="Papain-like_cys_pep_sf"/>
</dbReference>
<dbReference type="PROSITE" id="PS51257">
    <property type="entry name" value="PROKAR_LIPOPROTEIN"/>
    <property type="match status" value="1"/>
</dbReference>
<reference evidence="1 2" key="1">
    <citation type="submission" date="2014-03" db="EMBL/GenBank/DDBJ databases">
        <title>complete genome sequence of Flavobacteriaceae bacterium JBKA-6.</title>
        <authorList>
            <person name="Takano T."/>
            <person name="Nakamura Y."/>
            <person name="Takuma S."/>
            <person name="Yasuike M."/>
            <person name="Matsuyama T."/>
            <person name="Sakai T."/>
            <person name="Fujiwara A."/>
            <person name="Kimoto K."/>
            <person name="Fukuda Y."/>
            <person name="Kondo H."/>
            <person name="Hirono I."/>
            <person name="Nakayasu C."/>
        </authorList>
    </citation>
    <scope>NUCLEOTIDE SEQUENCE [LARGE SCALE GENOMIC DNA]</scope>
    <source>
        <strain evidence="1 2">JBKA-6</strain>
    </source>
</reference>
<dbReference type="KEGG" id="ise:JBKA6_1012"/>
<accession>A0A1J1DYQ1</accession>
<evidence type="ECO:0000313" key="1">
    <source>
        <dbReference type="EMBL" id="BAV95025.1"/>
    </source>
</evidence>
<dbReference type="GO" id="GO:0006508">
    <property type="term" value="P:proteolysis"/>
    <property type="evidence" value="ECO:0007669"/>
    <property type="project" value="InterPro"/>
</dbReference>
<sequence>MYKCKNTLLLYFTFFILFSCNKDHLDTPNLSSIGNKKNIQGINKISDALKYLNTTFLQRNDNSNTATYSRNSNVFNAPLRISDIDTVYDFRLTEHKPLLKLVCLKENGYFLTSYLDLNINNAPPVLFYSENKFDLKDVNPGLIDYINSFAEGKIAQDKYLASNPSMKFDRLPDEIIDGLYKKHLKSGRVNPLLKTSWSQNREIDRFYQLYNGEEALVGCVPIAIGQVTFHYYYRNPNKPSSLTLDRHPFTHYPHFDFMKFKRATPETRNFLSMIGYYVDADYGLDATGAYTKDSKRFFDHMKIDSKYHRYYDSDIITESLNDNRPVILGGYSIRNKISWWNPAGWFGDGYTYSSGHAWVCDGYFYSKPSYYDDTLFLHMNWGWGNGHNGWNHHVDWNANNSTSNPRSNNYYSKTRSDNYRYKKDMLTTKPRFPWKRKY</sequence>
<dbReference type="InterPro" id="IPR044934">
    <property type="entry name" value="Streptopain_sf"/>
</dbReference>
<dbReference type="Gene3D" id="3.90.70.50">
    <property type="entry name" value="Peptidase C10, streptopain"/>
    <property type="match status" value="1"/>
</dbReference>
<keyword evidence="2" id="KW-1185">Reference proteome</keyword>